<feature type="domain" description="Glycosyltransferase subfamily 4-like N-terminal" evidence="4">
    <location>
        <begin position="316"/>
        <end position="491"/>
    </location>
</feature>
<dbReference type="PANTHER" id="PTHR45947">
    <property type="entry name" value="SULFOQUINOVOSYL TRANSFERASE SQD2"/>
    <property type="match status" value="1"/>
</dbReference>
<proteinExistence type="predicted"/>
<dbReference type="Proteomes" id="UP001500945">
    <property type="component" value="Unassembled WGS sequence"/>
</dbReference>
<organism evidence="5 6">
    <name type="scientific">Fodinibacter luteus</name>
    <dbReference type="NCBI Taxonomy" id="552064"/>
    <lineage>
        <taxon>Bacteria</taxon>
        <taxon>Bacillati</taxon>
        <taxon>Actinomycetota</taxon>
        <taxon>Actinomycetes</taxon>
        <taxon>Micrococcales</taxon>
        <taxon>Intrasporangiaceae</taxon>
        <taxon>Fodinibacter (ex Wang et al. 2009)</taxon>
    </lineage>
</organism>
<dbReference type="Pfam" id="PF13439">
    <property type="entry name" value="Glyco_transf_4"/>
    <property type="match status" value="1"/>
</dbReference>
<reference evidence="6" key="1">
    <citation type="journal article" date="2019" name="Int. J. Syst. Evol. Microbiol.">
        <title>The Global Catalogue of Microorganisms (GCM) 10K type strain sequencing project: providing services to taxonomists for standard genome sequencing and annotation.</title>
        <authorList>
            <consortium name="The Broad Institute Genomics Platform"/>
            <consortium name="The Broad Institute Genome Sequencing Center for Infectious Disease"/>
            <person name="Wu L."/>
            <person name="Ma J."/>
        </authorList>
    </citation>
    <scope>NUCLEOTIDE SEQUENCE [LARGE SCALE GENOMIC DNA]</scope>
    <source>
        <strain evidence="6">JCM 17809</strain>
    </source>
</reference>
<dbReference type="Gene3D" id="3.40.50.2000">
    <property type="entry name" value="Glycogen Phosphorylase B"/>
    <property type="match status" value="2"/>
</dbReference>
<keyword evidence="6" id="KW-1185">Reference proteome</keyword>
<dbReference type="SUPFAM" id="SSF53756">
    <property type="entry name" value="UDP-Glycosyltransferase/glycogen phosphorylase"/>
    <property type="match status" value="1"/>
</dbReference>
<dbReference type="SMART" id="SM00567">
    <property type="entry name" value="EZ_HEAT"/>
    <property type="match status" value="3"/>
</dbReference>
<sequence length="776" mass="78333">MHAALDSVRSAPTIVAALRRADDLAAAATDDLTGGSHELLAAAAHDPADDVVAIAAVHALGALPASVGRPALQGLLTVDRPHLREHAAWALAGTAPALDAIGPLVTLVVEGGVGGMLAQGTLEAWAARTPDAVRAHLGAALTDATEPGVRARLVETLGLVDGPETVSGLLALARDPDEPVPVRAAAVAALGDHTGADVPEVVLVLDDICAGEGPLADTACTALHDLGLALPSRPPGAGPGGPGRGPARPAVLQLFLHSDIDASLSHAGQGDTGGIATLLVQLGDALVGADGADGADGGVDGAVGGVDGASGAGGAHRVVTLSRGRPADALTGLDVLTDPGHHFASVPLWGPPLPAAEAWPLRVEARRGIRRILRAARPDVVHLRMADVGSMAAAGAARELGIPVVLTVAPDPHVLVQAREAAGTLNRKGFGAADHAEHLVLRDRLLRGLAAEAAHLVLLPRPDLHREVHDLLGLDATAHERVSVVGEGVDLAGIGRAVSMVADAGRAGSAAARGSASAPDPATAPDPALPRALRDLDDLLATLPPERRDLPLALSVGRLHRVKGMSTLVRTWASRPDLYERCNLLVVGGDLDDPSHEEAAELDLIHAAVPAGEAARRGLLLAGHRPNPVVAFWLAAARQGRPGLAATDGVYVSASLKEEFGIAILEATSAGLVVVAPDGGGPATYVADGVTGLLADTADESALGDAVARALALARDPEAITRADEARVAVRERFGIATMARALGDVYARVAGAAADPRDGADGIRALSAAGDGHRT</sequence>
<dbReference type="SUPFAM" id="SSF48371">
    <property type="entry name" value="ARM repeat"/>
    <property type="match status" value="1"/>
</dbReference>
<dbReference type="EMBL" id="BAABGM010000011">
    <property type="protein sequence ID" value="GAA4404756.1"/>
    <property type="molecule type" value="Genomic_DNA"/>
</dbReference>
<keyword evidence="2" id="KW-0328">Glycosyltransferase</keyword>
<dbReference type="InterPro" id="IPR016024">
    <property type="entry name" value="ARM-type_fold"/>
</dbReference>
<dbReference type="Pfam" id="PF13692">
    <property type="entry name" value="Glyco_trans_1_4"/>
    <property type="match status" value="1"/>
</dbReference>
<evidence type="ECO:0000259" key="4">
    <source>
        <dbReference type="Pfam" id="PF13439"/>
    </source>
</evidence>
<comment type="caution">
    <text evidence="5">The sequence shown here is derived from an EMBL/GenBank/DDBJ whole genome shotgun (WGS) entry which is preliminary data.</text>
</comment>
<evidence type="ECO:0000256" key="1">
    <source>
        <dbReference type="ARBA" id="ARBA00021292"/>
    </source>
</evidence>
<protein>
    <recommendedName>
        <fullName evidence="1">D-inositol 3-phosphate glycosyltransferase</fullName>
    </recommendedName>
</protein>
<evidence type="ECO:0000256" key="2">
    <source>
        <dbReference type="ARBA" id="ARBA00022676"/>
    </source>
</evidence>
<name>A0ABP8KER1_9MICO</name>
<dbReference type="InterPro" id="IPR050194">
    <property type="entry name" value="Glycosyltransferase_grp1"/>
</dbReference>
<evidence type="ECO:0000313" key="6">
    <source>
        <dbReference type="Proteomes" id="UP001500945"/>
    </source>
</evidence>
<gene>
    <name evidence="5" type="ORF">GCM10023168_17800</name>
</gene>
<dbReference type="InterPro" id="IPR004155">
    <property type="entry name" value="PBS_lyase_HEAT"/>
</dbReference>
<dbReference type="PANTHER" id="PTHR45947:SF3">
    <property type="entry name" value="SULFOQUINOVOSYL TRANSFERASE SQD2"/>
    <property type="match status" value="1"/>
</dbReference>
<dbReference type="InterPro" id="IPR011989">
    <property type="entry name" value="ARM-like"/>
</dbReference>
<dbReference type="Gene3D" id="1.25.10.10">
    <property type="entry name" value="Leucine-rich Repeat Variant"/>
    <property type="match status" value="1"/>
</dbReference>
<dbReference type="InterPro" id="IPR028098">
    <property type="entry name" value="Glyco_trans_4-like_N"/>
</dbReference>
<evidence type="ECO:0000313" key="5">
    <source>
        <dbReference type="EMBL" id="GAA4404756.1"/>
    </source>
</evidence>
<accession>A0ABP8KER1</accession>
<evidence type="ECO:0000256" key="3">
    <source>
        <dbReference type="ARBA" id="ARBA00022679"/>
    </source>
</evidence>
<dbReference type="Pfam" id="PF13646">
    <property type="entry name" value="HEAT_2"/>
    <property type="match status" value="1"/>
</dbReference>
<keyword evidence="3" id="KW-0808">Transferase</keyword>